<comment type="caution">
    <text evidence="5">The sequence shown here is derived from an EMBL/GenBank/DDBJ whole genome shotgun (WGS) entry which is preliminary data.</text>
</comment>
<dbReference type="EMBL" id="BMZN01000001">
    <property type="protein sequence ID" value="GHC37638.1"/>
    <property type="molecule type" value="Genomic_DNA"/>
</dbReference>
<dbReference type="PANTHER" id="PTHR30487:SF0">
    <property type="entry name" value="PREPILIN LEADER PEPTIDASE_N-METHYLTRANSFERASE-RELATED"/>
    <property type="match status" value="1"/>
</dbReference>
<comment type="similarity">
    <text evidence="1 2">Belongs to the peptidase A24 family.</text>
</comment>
<dbReference type="InterPro" id="IPR014032">
    <property type="entry name" value="Peptidase_A24A_bac"/>
</dbReference>
<keyword evidence="3" id="KW-0812">Transmembrane</keyword>
<feature type="transmembrane region" description="Helical" evidence="3">
    <location>
        <begin position="207"/>
        <end position="225"/>
    </location>
</feature>
<dbReference type="InterPro" id="IPR050882">
    <property type="entry name" value="Prepilin_peptidase/N-MTase"/>
</dbReference>
<dbReference type="PANTHER" id="PTHR30487">
    <property type="entry name" value="TYPE 4 PREPILIN-LIKE PROTEINS LEADER PEPTIDE-PROCESSING ENZYME"/>
    <property type="match status" value="1"/>
</dbReference>
<feature type="transmembrane region" description="Helical" evidence="3">
    <location>
        <begin position="6"/>
        <end position="25"/>
    </location>
</feature>
<gene>
    <name evidence="5" type="ORF">GCM10010096_04000</name>
</gene>
<proteinExistence type="inferred from homology"/>
<keyword evidence="3" id="KW-0472">Membrane</keyword>
<dbReference type="RefSeq" id="WP_373296475.1">
    <property type="nucleotide sequence ID" value="NZ_BMZN01000001.1"/>
</dbReference>
<accession>A0A8H9IGA9</accession>
<sequence length="226" mass="24553">MMWTSWGNAWAGMGLALVLAVCFFWPARYLSWNLPIELAPELEARSRRVHRQWGWVCQGLALVLMLWAAWRWHLTPAAAVACVFIAGTALLAWIDAETGYLPDRLTLPLLWLGLLVNLDHGFTSLPLAVLGAAIGYGALWLLNHVFLLLTGRAGMGYGDFKLLAALGAWLGATALPGMILSASVLGLLAALILRLSGRLQAGQAIHFGPYLVLGAWIMLFTLPGIL</sequence>
<reference evidence="6" key="1">
    <citation type="journal article" date="2019" name="Int. J. Syst. Evol. Microbiol.">
        <title>The Global Catalogue of Microorganisms (GCM) 10K type strain sequencing project: providing services to taxonomists for standard genome sequencing and annotation.</title>
        <authorList>
            <consortium name="The Broad Institute Genomics Platform"/>
            <consortium name="The Broad Institute Genome Sequencing Center for Infectious Disease"/>
            <person name="Wu L."/>
            <person name="Ma J."/>
        </authorList>
    </citation>
    <scope>NUCLEOTIDE SEQUENCE [LARGE SCALE GENOMIC DNA]</scope>
    <source>
        <strain evidence="6">KCTC 42083</strain>
    </source>
</reference>
<feature type="transmembrane region" description="Helical" evidence="3">
    <location>
        <begin position="162"/>
        <end position="195"/>
    </location>
</feature>
<evidence type="ECO:0000256" key="3">
    <source>
        <dbReference type="SAM" id="Phobius"/>
    </source>
</evidence>
<dbReference type="GO" id="GO:0004190">
    <property type="term" value="F:aspartic-type endopeptidase activity"/>
    <property type="evidence" value="ECO:0007669"/>
    <property type="project" value="InterPro"/>
</dbReference>
<feature type="domain" description="Prepilin type IV endopeptidase peptidase" evidence="4">
    <location>
        <begin position="82"/>
        <end position="190"/>
    </location>
</feature>
<feature type="transmembrane region" description="Helical" evidence="3">
    <location>
        <begin position="76"/>
        <end position="93"/>
    </location>
</feature>
<protein>
    <recommendedName>
        <fullName evidence="4">Prepilin type IV endopeptidase peptidase domain-containing protein</fullName>
    </recommendedName>
</protein>
<evidence type="ECO:0000313" key="6">
    <source>
        <dbReference type="Proteomes" id="UP000608923"/>
    </source>
</evidence>
<dbReference type="Pfam" id="PF01478">
    <property type="entry name" value="Peptidase_A24"/>
    <property type="match status" value="1"/>
</dbReference>
<keyword evidence="3" id="KW-1133">Transmembrane helix</keyword>
<evidence type="ECO:0000313" key="5">
    <source>
        <dbReference type="EMBL" id="GHC37638.1"/>
    </source>
</evidence>
<feature type="transmembrane region" description="Helical" evidence="3">
    <location>
        <begin position="53"/>
        <end position="70"/>
    </location>
</feature>
<organism evidence="5 6">
    <name type="scientific">Alcaligenes pakistanensis</name>
    <dbReference type="NCBI Taxonomy" id="1482717"/>
    <lineage>
        <taxon>Bacteria</taxon>
        <taxon>Pseudomonadati</taxon>
        <taxon>Pseudomonadota</taxon>
        <taxon>Betaproteobacteria</taxon>
        <taxon>Burkholderiales</taxon>
        <taxon>Alcaligenaceae</taxon>
        <taxon>Alcaligenes</taxon>
    </lineage>
</organism>
<dbReference type="GO" id="GO:0005886">
    <property type="term" value="C:plasma membrane"/>
    <property type="evidence" value="ECO:0007669"/>
    <property type="project" value="TreeGrafter"/>
</dbReference>
<dbReference type="InterPro" id="IPR000045">
    <property type="entry name" value="Prepilin_IV_endopep_pep"/>
</dbReference>
<evidence type="ECO:0000256" key="1">
    <source>
        <dbReference type="ARBA" id="ARBA00005801"/>
    </source>
</evidence>
<keyword evidence="6" id="KW-1185">Reference proteome</keyword>
<dbReference type="Gene3D" id="1.20.120.1220">
    <property type="match status" value="1"/>
</dbReference>
<evidence type="ECO:0000256" key="2">
    <source>
        <dbReference type="RuleBase" id="RU003793"/>
    </source>
</evidence>
<dbReference type="PRINTS" id="PR00864">
    <property type="entry name" value="PREPILNPTASE"/>
</dbReference>
<dbReference type="Proteomes" id="UP000608923">
    <property type="component" value="Unassembled WGS sequence"/>
</dbReference>
<dbReference type="GO" id="GO:0006465">
    <property type="term" value="P:signal peptide processing"/>
    <property type="evidence" value="ECO:0007669"/>
    <property type="project" value="TreeGrafter"/>
</dbReference>
<feature type="transmembrane region" description="Helical" evidence="3">
    <location>
        <begin position="128"/>
        <end position="150"/>
    </location>
</feature>
<name>A0A8H9IGA9_9BURK</name>
<dbReference type="AlphaFoldDB" id="A0A8H9IGA9"/>
<evidence type="ECO:0000259" key="4">
    <source>
        <dbReference type="Pfam" id="PF01478"/>
    </source>
</evidence>